<gene>
    <name evidence="3" type="ORF">EMWEY_00007370</name>
</gene>
<feature type="signal peptide" evidence="1">
    <location>
        <begin position="1"/>
        <end position="39"/>
    </location>
</feature>
<dbReference type="PANTHER" id="PTHR20951:SF2">
    <property type="entry name" value="SPRY DOMAIN-CONTAINING PROTEIN 7"/>
    <property type="match status" value="1"/>
</dbReference>
<dbReference type="InterPro" id="IPR043136">
    <property type="entry name" value="B30.2/SPRY_sf"/>
</dbReference>
<keyword evidence="4" id="KW-1185">Reference proteome</keyword>
<dbReference type="PANTHER" id="PTHR20951">
    <property type="entry name" value="C13ORF1 PROTEIN-RELATED"/>
    <property type="match status" value="1"/>
</dbReference>
<keyword evidence="1" id="KW-0732">Signal</keyword>
<reference evidence="3" key="1">
    <citation type="submission" date="2013-10" db="EMBL/GenBank/DDBJ databases">
        <title>Genomic analysis of the causative agents of coccidiosis in chickens.</title>
        <authorList>
            <person name="Reid A.J."/>
            <person name="Blake D."/>
            <person name="Billington K."/>
            <person name="Browne H."/>
            <person name="Dunn M."/>
            <person name="Hung S."/>
            <person name="Kawahara F."/>
            <person name="Miranda-Saavedra D."/>
            <person name="Mourier T."/>
            <person name="Nagra H."/>
            <person name="Otto T.D."/>
            <person name="Rawlings N."/>
            <person name="Sanchez A."/>
            <person name="Sanders M."/>
            <person name="Subramaniam C."/>
            <person name="Tay Y."/>
            <person name="Dear P."/>
            <person name="Doerig C."/>
            <person name="Gruber A."/>
            <person name="Parkinson J."/>
            <person name="Shirley M."/>
            <person name="Wan K.L."/>
            <person name="Berriman M."/>
            <person name="Tomley F."/>
            <person name="Pain A."/>
        </authorList>
    </citation>
    <scope>NUCLEOTIDE SEQUENCE [LARGE SCALE GENOMIC DNA]</scope>
    <source>
        <strain evidence="3">Weybridge</strain>
    </source>
</reference>
<dbReference type="EMBL" id="HG719248">
    <property type="protein sequence ID" value="CDJ57274.1"/>
    <property type="molecule type" value="Genomic_DNA"/>
</dbReference>
<dbReference type="Pfam" id="PF00622">
    <property type="entry name" value="SPRY"/>
    <property type="match status" value="1"/>
</dbReference>
<reference evidence="3" key="2">
    <citation type="submission" date="2013-10" db="EMBL/GenBank/DDBJ databases">
        <authorList>
            <person name="Aslett M."/>
        </authorList>
    </citation>
    <scope>NUCLEOTIDE SEQUENCE [LARGE SCALE GENOMIC DNA]</scope>
    <source>
        <strain evidence="3">Weybridge</strain>
    </source>
</reference>
<name>U6M4A2_EIMMA</name>
<protein>
    <recommendedName>
        <fullName evidence="2">SPRY domain-containing protein</fullName>
    </recommendedName>
</protein>
<evidence type="ECO:0000313" key="4">
    <source>
        <dbReference type="Proteomes" id="UP000030763"/>
    </source>
</evidence>
<dbReference type="InterPro" id="IPR003877">
    <property type="entry name" value="SPRY_dom"/>
</dbReference>
<dbReference type="OMA" id="HAMFRCI"/>
<accession>U6M4A2</accession>
<dbReference type="AlphaFoldDB" id="U6M4A2"/>
<dbReference type="SUPFAM" id="SSF49899">
    <property type="entry name" value="Concanavalin A-like lectins/glucanases"/>
    <property type="match status" value="1"/>
</dbReference>
<evidence type="ECO:0000259" key="2">
    <source>
        <dbReference type="Pfam" id="PF00622"/>
    </source>
</evidence>
<feature type="chain" id="PRO_5004673262" description="SPRY domain-containing protein" evidence="1">
    <location>
        <begin position="40"/>
        <end position="259"/>
    </location>
</feature>
<dbReference type="InterPro" id="IPR035766">
    <property type="entry name" value="SPRYD7"/>
</dbReference>
<dbReference type="VEuPathDB" id="ToxoDB:EMWEY_00007370"/>
<dbReference type="Proteomes" id="UP000030763">
    <property type="component" value="Unassembled WGS sequence"/>
</dbReference>
<dbReference type="InterPro" id="IPR013320">
    <property type="entry name" value="ConA-like_dom_sf"/>
</dbReference>
<dbReference type="Gene3D" id="2.60.120.920">
    <property type="match status" value="1"/>
</dbReference>
<proteinExistence type="predicted"/>
<dbReference type="GeneID" id="25334723"/>
<dbReference type="OrthoDB" id="354570at2759"/>
<evidence type="ECO:0000256" key="1">
    <source>
        <dbReference type="SAM" id="SignalP"/>
    </source>
</evidence>
<evidence type="ECO:0000313" key="3">
    <source>
        <dbReference type="EMBL" id="CDJ57274.1"/>
    </source>
</evidence>
<sequence>MKGSRNGYAAVAEGPKPHAMFRCIVAVLLTIAAAAGAAARHIPVVRQCCLRRRAAAGAGTDAGDSAAAAAENMEEGAVSLRDIRSKDKFSNQGISMQTQSEGLSIKKLVIDGKGIALATTPIDQDKCLFEVLVLNPGSIAVGVCRFPQPEEFSSFSILSSKDRCWMASLGGEEGPAIEAGDVIGCAVDQSDTPARVAFFLNGICLSASAKSGIRGEVWPAVFITDGACVEFAFSGERLRYLGMLRERGYKPLMASRNLL</sequence>
<feature type="domain" description="SPRY" evidence="2">
    <location>
        <begin position="126"/>
        <end position="234"/>
    </location>
</feature>
<dbReference type="RefSeq" id="XP_013333924.1">
    <property type="nucleotide sequence ID" value="XM_013478470.1"/>
</dbReference>
<organism evidence="3 4">
    <name type="scientific">Eimeria maxima</name>
    <name type="common">Coccidian parasite</name>
    <dbReference type="NCBI Taxonomy" id="5804"/>
    <lineage>
        <taxon>Eukaryota</taxon>
        <taxon>Sar</taxon>
        <taxon>Alveolata</taxon>
        <taxon>Apicomplexa</taxon>
        <taxon>Conoidasida</taxon>
        <taxon>Coccidia</taxon>
        <taxon>Eucoccidiorida</taxon>
        <taxon>Eimeriorina</taxon>
        <taxon>Eimeriidae</taxon>
        <taxon>Eimeria</taxon>
    </lineage>
</organism>